<sequence length="329" mass="35904">MSLGQCIARLLEQWDALPYFQHQLVFESQQKKKGLQETAPKKGKSSSLTKPPHTSSLSMPPSGSSLVWPPPTSSPTKPPSTSSLTKPPSTSSLTKPPSTSSLTKPPSTSSLTKPPSTSSLTKPPSTSSLTKPPSTSSLTKPPSTSSLAKPPSTSRSAKPSFTASTKPSTHGTAKLPTPSSNPERIVKVMMDPNTKLSCYFLMRAIPVVDKSNTFLQKDEPCIYLLHSVISQQFTDLVIIFIWPQCITAAEVTNDIDYGKRSNQKSDEDPYIGVCAQAYLQKQGHLCNLEQFYSCVRRYYAKACEYMLQAFLFGDKVLVNAENLGHNKKT</sequence>
<feature type="region of interest" description="Disordered" evidence="1">
    <location>
        <begin position="29"/>
        <end position="184"/>
    </location>
</feature>
<feature type="compositionally biased region" description="Low complexity" evidence="1">
    <location>
        <begin position="55"/>
        <end position="66"/>
    </location>
</feature>
<feature type="compositionally biased region" description="Low complexity" evidence="1">
    <location>
        <begin position="79"/>
        <end position="147"/>
    </location>
</feature>
<name>A0A8B7YZJ5_ACAPL</name>
<keyword evidence="2" id="KW-1185">Reference proteome</keyword>
<gene>
    <name evidence="3" type="primary">LOC110982490</name>
</gene>
<organism evidence="2 3">
    <name type="scientific">Acanthaster planci</name>
    <name type="common">Crown-of-thorns starfish</name>
    <dbReference type="NCBI Taxonomy" id="133434"/>
    <lineage>
        <taxon>Eukaryota</taxon>
        <taxon>Metazoa</taxon>
        <taxon>Echinodermata</taxon>
        <taxon>Eleutherozoa</taxon>
        <taxon>Asterozoa</taxon>
        <taxon>Asteroidea</taxon>
        <taxon>Valvatacea</taxon>
        <taxon>Valvatida</taxon>
        <taxon>Acanthasteridae</taxon>
        <taxon>Acanthaster</taxon>
    </lineage>
</organism>
<dbReference type="Proteomes" id="UP000694845">
    <property type="component" value="Unplaced"/>
</dbReference>
<protein>
    <submittedName>
        <fullName evidence="3">Platelet glycoprotein Ib alpha chain-like</fullName>
    </submittedName>
</protein>
<accession>A0A8B7YZJ5</accession>
<evidence type="ECO:0000313" key="3">
    <source>
        <dbReference type="RefSeq" id="XP_022096621.1"/>
    </source>
</evidence>
<feature type="compositionally biased region" description="Polar residues" evidence="1">
    <location>
        <begin position="151"/>
        <end position="182"/>
    </location>
</feature>
<evidence type="ECO:0000313" key="2">
    <source>
        <dbReference type="Proteomes" id="UP000694845"/>
    </source>
</evidence>
<feature type="compositionally biased region" description="Polar residues" evidence="1">
    <location>
        <begin position="45"/>
        <end position="54"/>
    </location>
</feature>
<dbReference type="GeneID" id="110982490"/>
<evidence type="ECO:0000256" key="1">
    <source>
        <dbReference type="SAM" id="MobiDB-lite"/>
    </source>
</evidence>
<feature type="compositionally biased region" description="Pro residues" evidence="1">
    <location>
        <begin position="68"/>
        <end position="78"/>
    </location>
</feature>
<reference evidence="3" key="1">
    <citation type="submission" date="2025-08" db="UniProtKB">
        <authorList>
            <consortium name="RefSeq"/>
        </authorList>
    </citation>
    <scope>IDENTIFICATION</scope>
</reference>
<dbReference type="KEGG" id="aplc:110982490"/>
<dbReference type="RefSeq" id="XP_022096621.1">
    <property type="nucleotide sequence ID" value="XM_022240929.1"/>
</dbReference>
<proteinExistence type="predicted"/>
<dbReference type="OrthoDB" id="6116262at2759"/>
<dbReference type="AlphaFoldDB" id="A0A8B7YZJ5"/>